<dbReference type="Pfam" id="PF03724">
    <property type="entry name" value="META"/>
    <property type="match status" value="1"/>
</dbReference>
<dbReference type="Pfam" id="PF14302">
    <property type="entry name" value="DUF4377"/>
    <property type="match status" value="1"/>
</dbReference>
<organism evidence="4 5">
    <name type="scientific">Algoriphagus halophytocola</name>
    <dbReference type="NCBI Taxonomy" id="2991499"/>
    <lineage>
        <taxon>Bacteria</taxon>
        <taxon>Pseudomonadati</taxon>
        <taxon>Bacteroidota</taxon>
        <taxon>Cytophagia</taxon>
        <taxon>Cytophagales</taxon>
        <taxon>Cyclobacteriaceae</taxon>
        <taxon>Algoriphagus</taxon>
    </lineage>
</organism>
<dbReference type="InterPro" id="IPR025485">
    <property type="entry name" value="DUF4377"/>
</dbReference>
<evidence type="ECO:0000313" key="5">
    <source>
        <dbReference type="Proteomes" id="UP001163156"/>
    </source>
</evidence>
<dbReference type="InterPro" id="IPR038670">
    <property type="entry name" value="HslJ-like_sf"/>
</dbReference>
<accession>A0ABY6MJG3</accession>
<dbReference type="EMBL" id="CP110226">
    <property type="protein sequence ID" value="UZD23308.1"/>
    <property type="molecule type" value="Genomic_DNA"/>
</dbReference>
<feature type="signal peptide" evidence="1">
    <location>
        <begin position="1"/>
        <end position="17"/>
    </location>
</feature>
<evidence type="ECO:0000259" key="2">
    <source>
        <dbReference type="Pfam" id="PF03724"/>
    </source>
</evidence>
<feature type="domain" description="DUF4377" evidence="3">
    <location>
        <begin position="31"/>
        <end position="108"/>
    </location>
</feature>
<dbReference type="Gene3D" id="2.40.128.270">
    <property type="match status" value="1"/>
</dbReference>
<dbReference type="PROSITE" id="PS51257">
    <property type="entry name" value="PROKAR_LIPOPROTEIN"/>
    <property type="match status" value="1"/>
</dbReference>
<evidence type="ECO:0000256" key="1">
    <source>
        <dbReference type="SAM" id="SignalP"/>
    </source>
</evidence>
<sequence length="227" mass="25159">MKSIFILLIAVSLGAISCQNENDELVETWFINSAKVDCTGAGPMKCLQIQKGEEIQSGEWMFFYDSIEGFDYVPGHIYQIKVRVSDKEGEIPMDASSKKYELVEVVAKNPDPKLRLTNIWKVLKVGNIENPKDYKSGEALAFEFDASAKTYFGNAGCNTIRGAIKENDGERLLLGPGMSTMMACPNMEAENEIKQALEAARSYQIQSNTLSLQDSVGNTLMTFQAID</sequence>
<dbReference type="RefSeq" id="WP_264809847.1">
    <property type="nucleotide sequence ID" value="NZ_CP110226.1"/>
</dbReference>
<dbReference type="PANTHER" id="PTHR35535:SF2">
    <property type="entry name" value="DUF306 DOMAIN-CONTAINING PROTEIN"/>
    <property type="match status" value="1"/>
</dbReference>
<evidence type="ECO:0000313" key="4">
    <source>
        <dbReference type="EMBL" id="UZD23308.1"/>
    </source>
</evidence>
<keyword evidence="1" id="KW-0732">Signal</keyword>
<name>A0ABY6MJG3_9BACT</name>
<protein>
    <submittedName>
        <fullName evidence="4">DUF4377 domain-containing protein</fullName>
    </submittedName>
</protein>
<reference evidence="4" key="1">
    <citation type="submission" date="2022-10" db="EMBL/GenBank/DDBJ databases">
        <title>Algoriphagus sp. a novel bacteria isolate from halophytes salicornia europaea.</title>
        <authorList>
            <person name="Peng Y."/>
            <person name="Jiang L."/>
            <person name="Lee J."/>
        </authorList>
    </citation>
    <scope>NUCLEOTIDE SEQUENCE</scope>
    <source>
        <strain evidence="4">TR-M5</strain>
    </source>
</reference>
<dbReference type="Proteomes" id="UP001163156">
    <property type="component" value="Chromosome"/>
</dbReference>
<feature type="domain" description="DUF306" evidence="2">
    <location>
        <begin position="134"/>
        <end position="224"/>
    </location>
</feature>
<gene>
    <name evidence="4" type="ORF">OM944_02210</name>
</gene>
<evidence type="ECO:0000259" key="3">
    <source>
        <dbReference type="Pfam" id="PF14302"/>
    </source>
</evidence>
<keyword evidence="5" id="KW-1185">Reference proteome</keyword>
<dbReference type="InterPro" id="IPR005184">
    <property type="entry name" value="DUF306_Meta_HslJ"/>
</dbReference>
<proteinExistence type="predicted"/>
<dbReference type="PANTHER" id="PTHR35535">
    <property type="entry name" value="HEAT SHOCK PROTEIN HSLJ"/>
    <property type="match status" value="1"/>
</dbReference>
<feature type="chain" id="PRO_5045936630" evidence="1">
    <location>
        <begin position="18"/>
        <end position="227"/>
    </location>
</feature>
<dbReference type="InterPro" id="IPR053147">
    <property type="entry name" value="Hsp_HslJ-like"/>
</dbReference>